<dbReference type="Pfam" id="PF13692">
    <property type="entry name" value="Glyco_trans_1_4"/>
    <property type="match status" value="1"/>
</dbReference>
<protein>
    <submittedName>
        <fullName evidence="2">Glycosyltransferase family 4 protein</fullName>
    </submittedName>
</protein>
<feature type="non-terminal residue" evidence="2">
    <location>
        <position position="1"/>
    </location>
</feature>
<dbReference type="RefSeq" id="WP_136543787.1">
    <property type="nucleotide sequence ID" value="NZ_STGU01000043.1"/>
</dbReference>
<gene>
    <name evidence="2" type="ORF">FAA86_23960</name>
</gene>
<organism evidence="2 3">
    <name type="scientific">Rhizobium rosettiformans W3</name>
    <dbReference type="NCBI Taxonomy" id="538378"/>
    <lineage>
        <taxon>Bacteria</taxon>
        <taxon>Pseudomonadati</taxon>
        <taxon>Pseudomonadota</taxon>
        <taxon>Alphaproteobacteria</taxon>
        <taxon>Hyphomicrobiales</taxon>
        <taxon>Rhizobiaceae</taxon>
        <taxon>Rhizobium/Agrobacterium group</taxon>
        <taxon>Rhizobium</taxon>
    </lineage>
</organism>
<dbReference type="Gene3D" id="3.40.50.2000">
    <property type="entry name" value="Glycogen Phosphorylase B"/>
    <property type="match status" value="2"/>
</dbReference>
<comment type="caution">
    <text evidence="2">The sequence shown here is derived from an EMBL/GenBank/DDBJ whole genome shotgun (WGS) entry which is preliminary data.</text>
</comment>
<dbReference type="PANTHER" id="PTHR12526">
    <property type="entry name" value="GLYCOSYLTRANSFERASE"/>
    <property type="match status" value="1"/>
</dbReference>
<dbReference type="SUPFAM" id="SSF53756">
    <property type="entry name" value="UDP-Glycosyltransferase/glycogen phosphorylase"/>
    <property type="match status" value="1"/>
</dbReference>
<evidence type="ECO:0000259" key="1">
    <source>
        <dbReference type="Pfam" id="PF13477"/>
    </source>
</evidence>
<name>A0A4S8PDU8_9HYPH</name>
<accession>A0A4S8PDU8</accession>
<dbReference type="EMBL" id="STGU01000043">
    <property type="protein sequence ID" value="THV28550.1"/>
    <property type="molecule type" value="Genomic_DNA"/>
</dbReference>
<dbReference type="GO" id="GO:0016757">
    <property type="term" value="F:glycosyltransferase activity"/>
    <property type="evidence" value="ECO:0007669"/>
    <property type="project" value="UniProtKB-ARBA"/>
</dbReference>
<evidence type="ECO:0000313" key="2">
    <source>
        <dbReference type="EMBL" id="THV28550.1"/>
    </source>
</evidence>
<dbReference type="Pfam" id="PF13477">
    <property type="entry name" value="Glyco_trans_4_2"/>
    <property type="match status" value="1"/>
</dbReference>
<dbReference type="PANTHER" id="PTHR12526:SF638">
    <property type="entry name" value="SPORE COAT PROTEIN SA"/>
    <property type="match status" value="1"/>
</dbReference>
<dbReference type="AlphaFoldDB" id="A0A4S8PDU8"/>
<dbReference type="InterPro" id="IPR028098">
    <property type="entry name" value="Glyco_trans_4-like_N"/>
</dbReference>
<dbReference type="Proteomes" id="UP000307378">
    <property type="component" value="Unassembled WGS sequence"/>
</dbReference>
<keyword evidence="2" id="KW-0808">Transferase</keyword>
<feature type="domain" description="Glycosyltransferase subfamily 4-like N-terminal" evidence="1">
    <location>
        <begin position="2"/>
        <end position="130"/>
    </location>
</feature>
<evidence type="ECO:0000313" key="3">
    <source>
        <dbReference type="Proteomes" id="UP000307378"/>
    </source>
</evidence>
<sequence length="363" mass="39858">DWYFMSHRLALALAARDAGYDVVVATRVSTHRTAMEALGLRVVPLAKMKRSSANIWNEIKCLSEILGIIRLEHPSVVHAVAIKPVIYAAIGSHVSKVPRFVAALGGLGSIFSGSGLKARLLRPLVKGLFRVLLNRDNTRVILQNANDLDVMTRGCGLLEANSVLVRGAGVDTEQYAARPIPHGVPIVMLASRMIWPKGVQEFVNAAIKVKEKMDVRFVLVGRPDRENAASVPEALLKRWNDEGAIEWWGHRSDMVDTLAEATLVCLPTYYGEGVPKILLEAMSVGRPIITTDMPGCRELVESGRTGVLVERKNADSLARAIEGLLSKPDRLAVAGQEARKLVIAEYSVEQVIDQTLRIYRPIH</sequence>
<dbReference type="CDD" id="cd03808">
    <property type="entry name" value="GT4_CapM-like"/>
    <property type="match status" value="1"/>
</dbReference>
<proteinExistence type="predicted"/>
<reference evidence="2 3" key="1">
    <citation type="submission" date="2019-04" db="EMBL/GenBank/DDBJ databases">
        <title>genome sequence of strain W3.</title>
        <authorList>
            <person name="Gao J."/>
            <person name="Sun J."/>
        </authorList>
    </citation>
    <scope>NUCLEOTIDE SEQUENCE [LARGE SCALE GENOMIC DNA]</scope>
    <source>
        <strain evidence="2 3">W3</strain>
    </source>
</reference>